<proteinExistence type="predicted"/>
<name>A0A4C1TCT0_EUMVA</name>
<sequence>MSPTRVTNAHWDLRFSHETLMELPHFIDRLLASVIVLNGKDLSKTILTVVYASTEEKLESDCDNLVSRCRPTSAARAARDPPERTPRSGRCSCKYIC</sequence>
<organism evidence="1 2">
    <name type="scientific">Eumeta variegata</name>
    <name type="common">Bagworm moth</name>
    <name type="synonym">Eumeta japonica</name>
    <dbReference type="NCBI Taxonomy" id="151549"/>
    <lineage>
        <taxon>Eukaryota</taxon>
        <taxon>Metazoa</taxon>
        <taxon>Ecdysozoa</taxon>
        <taxon>Arthropoda</taxon>
        <taxon>Hexapoda</taxon>
        <taxon>Insecta</taxon>
        <taxon>Pterygota</taxon>
        <taxon>Neoptera</taxon>
        <taxon>Endopterygota</taxon>
        <taxon>Lepidoptera</taxon>
        <taxon>Glossata</taxon>
        <taxon>Ditrysia</taxon>
        <taxon>Tineoidea</taxon>
        <taxon>Psychidae</taxon>
        <taxon>Oiketicinae</taxon>
        <taxon>Eumeta</taxon>
    </lineage>
</organism>
<dbReference type="EMBL" id="BGZK01000045">
    <property type="protein sequence ID" value="GBP11258.1"/>
    <property type="molecule type" value="Genomic_DNA"/>
</dbReference>
<dbReference type="Proteomes" id="UP000299102">
    <property type="component" value="Unassembled WGS sequence"/>
</dbReference>
<evidence type="ECO:0000313" key="1">
    <source>
        <dbReference type="EMBL" id="GBP11258.1"/>
    </source>
</evidence>
<accession>A0A4C1TCT0</accession>
<reference evidence="1 2" key="1">
    <citation type="journal article" date="2019" name="Commun. Biol.">
        <title>The bagworm genome reveals a unique fibroin gene that provides high tensile strength.</title>
        <authorList>
            <person name="Kono N."/>
            <person name="Nakamura H."/>
            <person name="Ohtoshi R."/>
            <person name="Tomita M."/>
            <person name="Numata K."/>
            <person name="Arakawa K."/>
        </authorList>
    </citation>
    <scope>NUCLEOTIDE SEQUENCE [LARGE SCALE GENOMIC DNA]</scope>
</reference>
<protein>
    <submittedName>
        <fullName evidence="1">Uncharacterized protein</fullName>
    </submittedName>
</protein>
<comment type="caution">
    <text evidence="1">The sequence shown here is derived from an EMBL/GenBank/DDBJ whole genome shotgun (WGS) entry which is preliminary data.</text>
</comment>
<keyword evidence="2" id="KW-1185">Reference proteome</keyword>
<dbReference type="AlphaFoldDB" id="A0A4C1TCT0"/>
<evidence type="ECO:0000313" key="2">
    <source>
        <dbReference type="Proteomes" id="UP000299102"/>
    </source>
</evidence>
<gene>
    <name evidence="1" type="ORF">EVAR_6064_1</name>
</gene>